<evidence type="ECO:0000256" key="9">
    <source>
        <dbReference type="SAM" id="MobiDB-lite"/>
    </source>
</evidence>
<dbReference type="GO" id="GO:0000781">
    <property type="term" value="C:chromosome, telomeric region"/>
    <property type="evidence" value="ECO:0007669"/>
    <property type="project" value="GOC"/>
</dbReference>
<dbReference type="InterPro" id="IPR037113">
    <property type="entry name" value="Hat1_N_sf"/>
</dbReference>
<feature type="region of interest" description="Disordered" evidence="9">
    <location>
        <begin position="307"/>
        <end position="331"/>
    </location>
</feature>
<dbReference type="InterPro" id="IPR016181">
    <property type="entry name" value="Acyl_CoA_acyltransferase"/>
</dbReference>
<evidence type="ECO:0000256" key="3">
    <source>
        <dbReference type="ARBA" id="ARBA00013184"/>
    </source>
</evidence>
<evidence type="ECO:0000313" key="11">
    <source>
        <dbReference type="EMBL" id="KAK5708112.1"/>
    </source>
</evidence>
<protein>
    <recommendedName>
        <fullName evidence="4">Histone acetyltransferase type B catalytic subunit</fullName>
        <ecNumber evidence="3">2.3.1.48</ecNumber>
    </recommendedName>
</protein>
<evidence type="ECO:0000256" key="2">
    <source>
        <dbReference type="ARBA" id="ARBA00010543"/>
    </source>
</evidence>
<name>A0AAN7VXN2_9PEZI</name>
<feature type="region of interest" description="Disordered" evidence="9">
    <location>
        <begin position="532"/>
        <end position="613"/>
    </location>
</feature>
<keyword evidence="6" id="KW-0539">Nucleus</keyword>
<proteinExistence type="inferred from homology"/>
<dbReference type="Gene3D" id="3.40.630.30">
    <property type="match status" value="1"/>
</dbReference>
<evidence type="ECO:0000256" key="1">
    <source>
        <dbReference type="ARBA" id="ARBA00004123"/>
    </source>
</evidence>
<dbReference type="InterPro" id="IPR019467">
    <property type="entry name" value="Hat1_N"/>
</dbReference>
<dbReference type="GO" id="GO:0031509">
    <property type="term" value="P:subtelomeric heterochromatin formation"/>
    <property type="evidence" value="ECO:0007669"/>
    <property type="project" value="InterPro"/>
</dbReference>
<dbReference type="GO" id="GO:0005634">
    <property type="term" value="C:nucleus"/>
    <property type="evidence" value="ECO:0007669"/>
    <property type="project" value="UniProtKB-SubCell"/>
</dbReference>
<dbReference type="Proteomes" id="UP001310594">
    <property type="component" value="Unassembled WGS sequence"/>
</dbReference>
<comment type="similarity">
    <text evidence="2">Belongs to the HAT1 family.</text>
</comment>
<dbReference type="AlphaFoldDB" id="A0AAN7VXN2"/>
<keyword evidence="5 11" id="KW-0808">Transferase</keyword>
<dbReference type="Gene3D" id="3.90.360.10">
    <property type="entry name" value="Histone acetyl transferase 1 (HAT1), N-terminal domain"/>
    <property type="match status" value="1"/>
</dbReference>
<comment type="caution">
    <text evidence="11">The sequence shown here is derived from an EMBL/GenBank/DDBJ whole genome shotgun (WGS) entry which is preliminary data.</text>
</comment>
<dbReference type="InterPro" id="IPR013523">
    <property type="entry name" value="Hist_AcTrfase_HAT1_C"/>
</dbReference>
<dbReference type="Gene3D" id="1.10.10.390">
    <property type="match status" value="1"/>
</dbReference>
<dbReference type="GO" id="GO:0004402">
    <property type="term" value="F:histone acetyltransferase activity"/>
    <property type="evidence" value="ECO:0007669"/>
    <property type="project" value="InterPro"/>
</dbReference>
<evidence type="ECO:0000256" key="7">
    <source>
        <dbReference type="ARBA" id="ARBA00023315"/>
    </source>
</evidence>
<dbReference type="GO" id="GO:0042393">
    <property type="term" value="F:histone binding"/>
    <property type="evidence" value="ECO:0007669"/>
    <property type="project" value="InterPro"/>
</dbReference>
<dbReference type="EC" id="2.3.1.48" evidence="3"/>
<comment type="subcellular location">
    <subcellularLocation>
        <location evidence="1">Nucleus</location>
    </subcellularLocation>
</comment>
<feature type="domain" description="Histone acetyl transferase HAT1 N-terminal" evidence="10">
    <location>
        <begin position="86"/>
        <end position="238"/>
    </location>
</feature>
<evidence type="ECO:0000256" key="4">
    <source>
        <dbReference type="ARBA" id="ARBA00021268"/>
    </source>
</evidence>
<keyword evidence="7 11" id="KW-0012">Acyltransferase</keyword>
<reference evidence="11" key="1">
    <citation type="submission" date="2023-08" db="EMBL/GenBank/DDBJ databases">
        <title>Black Yeasts Isolated from many extreme environments.</title>
        <authorList>
            <person name="Coleine C."/>
            <person name="Stajich J.E."/>
            <person name="Selbmann L."/>
        </authorList>
    </citation>
    <scope>NUCLEOTIDE SEQUENCE</scope>
    <source>
        <strain evidence="11">CCFEE 5810</strain>
    </source>
</reference>
<evidence type="ECO:0000259" key="10">
    <source>
        <dbReference type="Pfam" id="PF10394"/>
    </source>
</evidence>
<sequence length="613" mass="69283">MDDLDLLRSEGAMYARKLLQAKVQAVRYTEIIYAHIGSTLHNANPSRRNRVCSTSHQHHHQLPNSNAMADSDEEQIEALKQQVDDWSSNTTQCTTISLTTASTKPITSFQPPFTYPIFGEEESVFGYQDLNIELSFRAHDLRPRCTVSWARKWEGDGEGEVKATDIQEAIAEFLPESAFSDDTHALNEDTARWTPPGEKIESYERDGENYEIWVSSLASERARTLVENMAILVPFFIEGGTILQLSQDWSTRRWKVFLLYHVNPNPAKRTSPYELVGFGTSYRVFTLPNSRESQTEDETSMTLNGGASLESLLSSPDGSAPQASSQASPLDLPSRERLSQFLILPPYQNAGHGQALYNAMYTHLTTPFNVRELTIEDPNEAFDDLRDLCDLLYLRSHVPEFATLRINQDVPTSSLGLNDKIPVDLIIDGTTRDRIRRETKIEARQFGRLVEMHTLSFIPPAKRSRSRITRKEKSSNADDRAYYFWRLYTKQRLFIHNRDQLIQLEREERGEKLEAALDSVQEGYSAMLEKVEARSQPMPRTGPANGKAKTKRKTDSGMEDEETVLGAAKPATHRKRKVVREDSEDGDAGEGEDGDEGMGVVPNGSGRKKIRMS</sequence>
<gene>
    <name evidence="11" type="primary">HAT1</name>
    <name evidence="11" type="ORF">LTR97_000652</name>
</gene>
<evidence type="ECO:0000256" key="6">
    <source>
        <dbReference type="ARBA" id="ARBA00023242"/>
    </source>
</evidence>
<dbReference type="SUPFAM" id="SSF55729">
    <property type="entry name" value="Acyl-CoA N-acyltransferases (Nat)"/>
    <property type="match status" value="1"/>
</dbReference>
<dbReference type="Pfam" id="PF21184">
    <property type="entry name" value="HAT1_C_fung"/>
    <property type="match status" value="1"/>
</dbReference>
<feature type="compositionally biased region" description="Low complexity" evidence="9">
    <location>
        <begin position="314"/>
        <end position="329"/>
    </location>
</feature>
<dbReference type="EMBL" id="JAVRQU010000001">
    <property type="protein sequence ID" value="KAK5708112.1"/>
    <property type="molecule type" value="Genomic_DNA"/>
</dbReference>
<evidence type="ECO:0000256" key="8">
    <source>
        <dbReference type="ARBA" id="ARBA00048017"/>
    </source>
</evidence>
<comment type="catalytic activity">
    <reaction evidence="8">
        <text>L-lysyl-[protein] + acetyl-CoA = N(6)-acetyl-L-lysyl-[protein] + CoA + H(+)</text>
        <dbReference type="Rhea" id="RHEA:45948"/>
        <dbReference type="Rhea" id="RHEA-COMP:9752"/>
        <dbReference type="Rhea" id="RHEA-COMP:10731"/>
        <dbReference type="ChEBI" id="CHEBI:15378"/>
        <dbReference type="ChEBI" id="CHEBI:29969"/>
        <dbReference type="ChEBI" id="CHEBI:57287"/>
        <dbReference type="ChEBI" id="CHEBI:57288"/>
        <dbReference type="ChEBI" id="CHEBI:61930"/>
        <dbReference type="EC" id="2.3.1.48"/>
    </reaction>
</comment>
<evidence type="ECO:0000256" key="5">
    <source>
        <dbReference type="ARBA" id="ARBA00022679"/>
    </source>
</evidence>
<organism evidence="11 12">
    <name type="scientific">Elasticomyces elasticus</name>
    <dbReference type="NCBI Taxonomy" id="574655"/>
    <lineage>
        <taxon>Eukaryota</taxon>
        <taxon>Fungi</taxon>
        <taxon>Dikarya</taxon>
        <taxon>Ascomycota</taxon>
        <taxon>Pezizomycotina</taxon>
        <taxon>Dothideomycetes</taxon>
        <taxon>Dothideomycetidae</taxon>
        <taxon>Mycosphaerellales</taxon>
        <taxon>Teratosphaeriaceae</taxon>
        <taxon>Elasticomyces</taxon>
    </lineage>
</organism>
<accession>A0AAN7VXN2</accession>
<dbReference type="InterPro" id="IPR017380">
    <property type="entry name" value="Hist_AcTrfase_B-typ_cat-su"/>
</dbReference>
<dbReference type="Pfam" id="PF10394">
    <property type="entry name" value="Hat1_N"/>
    <property type="match status" value="1"/>
</dbReference>
<evidence type="ECO:0000313" key="12">
    <source>
        <dbReference type="Proteomes" id="UP001310594"/>
    </source>
</evidence>
<feature type="compositionally biased region" description="Acidic residues" evidence="9">
    <location>
        <begin position="582"/>
        <end position="596"/>
    </location>
</feature>
<dbReference type="PANTHER" id="PTHR12046">
    <property type="entry name" value="HISTONE ACETYLTRANSFERASE TYPE B CATALYTIC SUBUNIT"/>
    <property type="match status" value="1"/>
</dbReference>